<comment type="caution">
    <text evidence="2">The sequence shown here is derived from an EMBL/GenBank/DDBJ whole genome shotgun (WGS) entry which is preliminary data.</text>
</comment>
<dbReference type="SUPFAM" id="SSF81383">
    <property type="entry name" value="F-box domain"/>
    <property type="match status" value="1"/>
</dbReference>
<protein>
    <submittedName>
        <fullName evidence="2">4054_t:CDS:1</fullName>
    </submittedName>
</protein>
<accession>A0A9N9EAG5</accession>
<dbReference type="InterPro" id="IPR032675">
    <property type="entry name" value="LRR_dom_sf"/>
</dbReference>
<dbReference type="PROSITE" id="PS50181">
    <property type="entry name" value="FBOX"/>
    <property type="match status" value="1"/>
</dbReference>
<dbReference type="Gene3D" id="3.80.10.10">
    <property type="entry name" value="Ribonuclease Inhibitor"/>
    <property type="match status" value="1"/>
</dbReference>
<dbReference type="AlphaFoldDB" id="A0A9N9EAG5"/>
<evidence type="ECO:0000313" key="2">
    <source>
        <dbReference type="EMBL" id="CAG8666049.1"/>
    </source>
</evidence>
<name>A0A9N9EAG5_9GLOM</name>
<sequence length="522" mass="59841">MVQHLPSELLQKIFSYFSPEDIKILHACILVNRQWCRNAVALLWLNPFLTSSSPKIISTYVSFLSDDVKKNVGIRESEYCGHSLFDYPAFLREFDFKCVNRAVSAWLLSRKPLKEKNMCDSSDKSDNAKSLSTSLLLFQEICKVLLTRSRHISSFTIDVTEFDPSADLLYQTINLCEINLSRLGNLVLSGNFNKSRVLCAFDKVSRNIRSLTIAEDTRNGPSTEVVTPMQPMADFITAQHRLTEFTLEQCIHFTDILPALTTQEATLTHVIFRNCWFRNHIIGDALSNLRGCKNLVSLRFEQCFALINNVLKPLSKVRYPKLEYFEYSPQAWSYSEWDHFSRELPKNELSSFLSINGSHLKELKLGNMLHCCPELIEDVVLYGSNLRTLEVNMNNLERQIFPILLACRRLERLTVPKVSRAFRCDVDYLLPDIGRRMPSSLSHLDLRGWPFAPSGLKSFLQEFGKQIKFLAWNDTASINRYSGVIKEYTGTAGGLIKKLHMQGACDDNNDPYVFLQAIHEFD</sequence>
<feature type="domain" description="F-box" evidence="1">
    <location>
        <begin position="1"/>
        <end position="22"/>
    </location>
</feature>
<dbReference type="Proteomes" id="UP000789342">
    <property type="component" value="Unassembled WGS sequence"/>
</dbReference>
<organism evidence="2 3">
    <name type="scientific">Acaulospora morrowiae</name>
    <dbReference type="NCBI Taxonomy" id="94023"/>
    <lineage>
        <taxon>Eukaryota</taxon>
        <taxon>Fungi</taxon>
        <taxon>Fungi incertae sedis</taxon>
        <taxon>Mucoromycota</taxon>
        <taxon>Glomeromycotina</taxon>
        <taxon>Glomeromycetes</taxon>
        <taxon>Diversisporales</taxon>
        <taxon>Acaulosporaceae</taxon>
        <taxon>Acaulospora</taxon>
    </lineage>
</organism>
<dbReference type="EMBL" id="CAJVPV010011956">
    <property type="protein sequence ID" value="CAG8666049.1"/>
    <property type="molecule type" value="Genomic_DNA"/>
</dbReference>
<reference evidence="2" key="1">
    <citation type="submission" date="2021-06" db="EMBL/GenBank/DDBJ databases">
        <authorList>
            <person name="Kallberg Y."/>
            <person name="Tangrot J."/>
            <person name="Rosling A."/>
        </authorList>
    </citation>
    <scope>NUCLEOTIDE SEQUENCE</scope>
    <source>
        <strain evidence="2">CL551</strain>
    </source>
</reference>
<proteinExistence type="predicted"/>
<evidence type="ECO:0000259" key="1">
    <source>
        <dbReference type="PROSITE" id="PS50181"/>
    </source>
</evidence>
<dbReference type="InterPro" id="IPR001810">
    <property type="entry name" value="F-box_dom"/>
</dbReference>
<keyword evidence="3" id="KW-1185">Reference proteome</keyword>
<dbReference type="Pfam" id="PF12937">
    <property type="entry name" value="F-box-like"/>
    <property type="match status" value="1"/>
</dbReference>
<dbReference type="InterPro" id="IPR036047">
    <property type="entry name" value="F-box-like_dom_sf"/>
</dbReference>
<dbReference type="OrthoDB" id="2357208at2759"/>
<evidence type="ECO:0000313" key="3">
    <source>
        <dbReference type="Proteomes" id="UP000789342"/>
    </source>
</evidence>
<dbReference type="SUPFAM" id="SSF52047">
    <property type="entry name" value="RNI-like"/>
    <property type="match status" value="1"/>
</dbReference>
<gene>
    <name evidence="2" type="ORF">AMORRO_LOCUS10617</name>
</gene>